<accession>A0ACC2XCB6</accession>
<name>A0ACC2XCB6_9TREE</name>
<keyword evidence="2" id="KW-1185">Reference proteome</keyword>
<organism evidence="1 2">
    <name type="scientific">Naganishia onofrii</name>
    <dbReference type="NCBI Taxonomy" id="1851511"/>
    <lineage>
        <taxon>Eukaryota</taxon>
        <taxon>Fungi</taxon>
        <taxon>Dikarya</taxon>
        <taxon>Basidiomycota</taxon>
        <taxon>Agaricomycotina</taxon>
        <taxon>Tremellomycetes</taxon>
        <taxon>Filobasidiales</taxon>
        <taxon>Filobasidiaceae</taxon>
        <taxon>Naganishia</taxon>
    </lineage>
</organism>
<proteinExistence type="predicted"/>
<comment type="caution">
    <text evidence="1">The sequence shown here is derived from an EMBL/GenBank/DDBJ whole genome shotgun (WGS) entry which is preliminary data.</text>
</comment>
<dbReference type="EMBL" id="JASBWV010000017">
    <property type="protein sequence ID" value="KAJ9121293.1"/>
    <property type="molecule type" value="Genomic_DNA"/>
</dbReference>
<evidence type="ECO:0000313" key="1">
    <source>
        <dbReference type="EMBL" id="KAJ9121293.1"/>
    </source>
</evidence>
<protein>
    <submittedName>
        <fullName evidence="1">Uncharacterized protein</fullName>
    </submittedName>
</protein>
<sequence length="479" mass="55365">MSSTSARDRDEEMPGPAMNTPEDMALENQDEMRLPLDVIVLIAESLAGDRRLKTLAALNRTSHLVHQGTLPALYHTMYIPLLEFRFYVSLMSLPAGWAYTEYLCLYETSLATLHVIEKSYRHHHGLDMQDSNVNVLFPRLVAMRTVNVTEALLRSNRHRVSLAGAVLESNNSLISRIEVFRPLSLDDIHHLYDVDCRISSAQDPCYEKYVCAFNILDNLDELEFREGGYLVASTFQNCTHFEQNWERQGRGDIPTEAFRLTMDSEEPNDHIDATIQLVFEIMTYSTRPDRRRPFLGFSMKRGLTVTCYRSVFESLVRLYAEHVEHIPSLLAMQIYLEDIEMARYSDMERYMKTLAAIYERHWLHVERDGLAPTPTVRVYARISLPIQYWSVDEPRFGVLQGILEVGQSLEQVGHHLGEVNQEEGFYCQLFEGWGAGDDEGDLIWQDGDFLEPPWNYPCSNAPNAEFWYIDRGNMVYDEF</sequence>
<gene>
    <name evidence="1" type="ORF">QFC24_004629</name>
</gene>
<evidence type="ECO:0000313" key="2">
    <source>
        <dbReference type="Proteomes" id="UP001234202"/>
    </source>
</evidence>
<dbReference type="Proteomes" id="UP001234202">
    <property type="component" value="Unassembled WGS sequence"/>
</dbReference>
<reference evidence="1" key="1">
    <citation type="submission" date="2023-04" db="EMBL/GenBank/DDBJ databases">
        <title>Draft Genome sequencing of Naganishia species isolated from polar environments using Oxford Nanopore Technology.</title>
        <authorList>
            <person name="Leo P."/>
            <person name="Venkateswaran K."/>
        </authorList>
    </citation>
    <scope>NUCLEOTIDE SEQUENCE</scope>
    <source>
        <strain evidence="1">DBVPG 5303</strain>
    </source>
</reference>